<reference evidence="2 3" key="1">
    <citation type="submission" date="2019-04" db="EMBL/GenBank/DDBJ databases">
        <title>Streptomyces piniterrae sp. nov., a heliquinomycin-producing actinomycete isolated from rhizosphere soil of Pinus yunnanensis.</title>
        <authorList>
            <person name="Zhuang X."/>
            <person name="Zhao J."/>
        </authorList>
    </citation>
    <scope>NUCLEOTIDE SEQUENCE [LARGE SCALE GENOMIC DNA]</scope>
    <source>
        <strain evidence="3">jys28</strain>
    </source>
</reference>
<comment type="caution">
    <text evidence="2">The sequence shown here is derived from an EMBL/GenBank/DDBJ whole genome shotgun (WGS) entry which is preliminary data.</text>
</comment>
<proteinExistence type="predicted"/>
<sequence>MPGPGGRPRAGPGRWIVVTLVGGLWWLAALRLTLWPQSAGAIEGAVVAGGWGLSLLPVHCVPWVGKGKGDAGGGRIRPLEKGRAALGAAWRRRRSGGRAGRS</sequence>
<protein>
    <submittedName>
        <fullName evidence="2">Uncharacterized protein</fullName>
    </submittedName>
</protein>
<dbReference type="AlphaFoldDB" id="A0A4U0MMJ8"/>
<evidence type="ECO:0000313" key="2">
    <source>
        <dbReference type="EMBL" id="TJZ41666.1"/>
    </source>
</evidence>
<name>A0A4U0MMJ8_9ACTN</name>
<evidence type="ECO:0000313" key="3">
    <source>
        <dbReference type="Proteomes" id="UP000308697"/>
    </source>
</evidence>
<accession>A0A4U0MMJ8</accession>
<dbReference type="Proteomes" id="UP000308697">
    <property type="component" value="Unassembled WGS sequence"/>
</dbReference>
<organism evidence="2 3">
    <name type="scientific">Streptomyces piniterrae</name>
    <dbReference type="NCBI Taxonomy" id="2571125"/>
    <lineage>
        <taxon>Bacteria</taxon>
        <taxon>Bacillati</taxon>
        <taxon>Actinomycetota</taxon>
        <taxon>Actinomycetes</taxon>
        <taxon>Kitasatosporales</taxon>
        <taxon>Streptomycetaceae</taxon>
        <taxon>Streptomyces</taxon>
    </lineage>
</organism>
<gene>
    <name evidence="2" type="ORF">FCH28_36755</name>
</gene>
<evidence type="ECO:0000256" key="1">
    <source>
        <dbReference type="SAM" id="Phobius"/>
    </source>
</evidence>
<keyword evidence="1" id="KW-0812">Transmembrane</keyword>
<keyword evidence="1" id="KW-1133">Transmembrane helix</keyword>
<dbReference type="EMBL" id="SUMB01000019">
    <property type="protein sequence ID" value="TJZ41666.1"/>
    <property type="molecule type" value="Genomic_DNA"/>
</dbReference>
<keyword evidence="3" id="KW-1185">Reference proteome</keyword>
<keyword evidence="1" id="KW-0472">Membrane</keyword>
<feature type="transmembrane region" description="Helical" evidence="1">
    <location>
        <begin position="12"/>
        <end position="30"/>
    </location>
</feature>